<dbReference type="InterPro" id="IPR036961">
    <property type="entry name" value="Kinesin_motor_dom_sf"/>
</dbReference>
<dbReference type="PANTHER" id="PTHR47972:SF16">
    <property type="entry name" value="KINESIN-LIKE PROTEIN"/>
    <property type="match status" value="1"/>
</dbReference>
<dbReference type="InterPro" id="IPR027417">
    <property type="entry name" value="P-loop_NTPase"/>
</dbReference>
<feature type="region of interest" description="Disordered" evidence="7">
    <location>
        <begin position="649"/>
        <end position="669"/>
    </location>
</feature>
<dbReference type="PROSITE" id="PS00411">
    <property type="entry name" value="KINESIN_MOTOR_1"/>
    <property type="match status" value="1"/>
</dbReference>
<dbReference type="PROSITE" id="PS50067">
    <property type="entry name" value="KINESIN_MOTOR_2"/>
    <property type="match status" value="2"/>
</dbReference>
<keyword evidence="3" id="KW-0040">ANK repeat</keyword>
<dbReference type="SMART" id="SM00129">
    <property type="entry name" value="KISc"/>
    <property type="match status" value="1"/>
</dbReference>
<comment type="caution">
    <text evidence="4">Lacks conserved residue(s) required for the propagation of feature annotation.</text>
</comment>
<reference evidence="9" key="1">
    <citation type="submission" date="2022-10" db="EMBL/GenBank/DDBJ databases">
        <authorList>
            <person name="Chen Y."/>
            <person name="Dougan E. K."/>
            <person name="Chan C."/>
            <person name="Rhodes N."/>
            <person name="Thang M."/>
        </authorList>
    </citation>
    <scope>NUCLEOTIDE SEQUENCE</scope>
</reference>
<keyword evidence="2" id="KW-0067">ATP-binding</keyword>
<dbReference type="InterPro" id="IPR002110">
    <property type="entry name" value="Ankyrin_rpt"/>
</dbReference>
<sequence length="1676" mass="185735">MGGKTSSSKHQYEVKAKSAARAWDDAESSGAAPSHGPRQAAVAPKRSHKVGPEESGNELADNEVEKSFRAEMTSARSPTAGTSGPKRGKKPESQVESQKSGSARPTGRSGSQLAPEGGEADSPTGPKATLPEAWTRRLANTMILHTVQNSMILATYLLDLLTGGYGSRSALHIACWEGSLPAVQAVVNGSKAAIQQWHKRRGDLMPLHIAAICSHAEVTELLLGYDVDPNINTVHQLRSLHIAATSSSEVCEVLLANKADFMACSADKDTPLHFANCFQQIDTVELLLKARADAAAANNFGVVPLHVAVAYAGLERMELKEARAALLLCAHGARLDDRDHHGHTPAAVARMAGARPSLIEFLESDGEECQEKAQSILDMVEEDWEGEEESLTAILSTQTKAQSSGSKTPGRWFGCGFFRLAADMAWHRASQIECVRVASGGSDVKLAQALKKGRKENAHLAQENLRLQKEVEEPRPQLALSKQRSHGNLRHVQGLLDQSRSTLDRMKSARLSVTEAPGAEAFQAVREDMEKEMEELRQRQHVLGRERENWLQEKESLHQQLNETIQKLEAAEATVKRLNEKCQALEAAKPKEISRPSSAIQRQAAELTQKSDELTQKTAALSAKDQALSEKAAELTQKSDELTQKTAALSAKDQALSEKDAELQEKRQAEQQAIEALEAKDAQLDRLTSELQAMQAEKDRCNQQLEEEATRLSEKEAALDSLKKELQRLKEESTRQVAEKEETWKSLSELRAQHKELRDQQGKTSSELSTLQLQLQEREVEVDGQLKEKDLTIQKLEEDSAQLSAQVTELEGVRERAAQAEKMLEPWKKRTEEVQEAFQKEQALRKRYHNQMQDMKGAIRVFARIRPKVQREADQEVAVWRRDAFSLESAAKDKKSPPKDYNFDSVFDEHNSQEDVFADCRGLIASAVDGFNVTVWGAKHRDRHADVMVVGTKGRHRTGHAMAKRGMQWPRGDLDSEPSERLQQLLAPKIYSLAKDTRKTLRYLREISDWPSRLQLQVFHQLQAANVEVNTFHYNALMNSLTKLGQWPLALAQFSSMRQRSLQVDLPSFNTLAMPCDWRCSLWIRHCALHYSFTQNLIGAVASISNCAEIGLWQRSLEIFQTLVKRSLEMDEKPQSALINACEKASNWLGAFGCLEWMPRSTARPNRISFNSLSSASGGRWWRSLWAFSATEEPNRISCNALLSCCEKGAQWCQALGRLDCFGYRAAPDVVSFNCGISACGQAGRWEYSLDLLQQLGGSQDEISSTAAISGCDQKGKWLAVLQILESMSLALSSPNQICLNAAISGFESGSQWQRAIHGLMQLMDSSAADEQSFASGIRACARVSQSHWSLRLLSWMDSQGFPINEICRSQSIESIESCQNGEAVKDAVEQMEVLHVSSLRRITECLKKLTVGLVGKLGLWPCLAWYLEQQRLYRDDLVDLLFTKAKGKVAPVLDIKKDPRGTVKVDNAVEIEVGSPQDLQKAILMGMERRHVAATKMNADSSRSHLIFIVTIECTNKKSKQVSSGKLTLCDLAGSERLKKSEVTGEQMKEAQSINKSLTALGDVIEALTKGQKHVPYRNHRLTQLLSDSLGGNAKTLMFVNCSPASGNLDETSAALAYAVRAKNIVNKVEKNSDSQEVARLKKVIQMLSTELEQARKSGEALPELGEKEVPEPGD</sequence>
<evidence type="ECO:0000313" key="12">
    <source>
        <dbReference type="Proteomes" id="UP001152797"/>
    </source>
</evidence>
<feature type="coiled-coil region" evidence="6">
    <location>
        <begin position="786"/>
        <end position="813"/>
    </location>
</feature>
<accession>A0A9P1D461</accession>
<dbReference type="PROSITE" id="PS51375">
    <property type="entry name" value="PPR"/>
    <property type="match status" value="1"/>
</dbReference>
<dbReference type="OrthoDB" id="3176171at2759"/>
<dbReference type="SMART" id="SM00248">
    <property type="entry name" value="ANK"/>
    <property type="match status" value="5"/>
</dbReference>
<dbReference type="InterPro" id="IPR001752">
    <property type="entry name" value="Kinesin_motor_dom"/>
</dbReference>
<feature type="compositionally biased region" description="Polar residues" evidence="7">
    <location>
        <begin position="94"/>
        <end position="112"/>
    </location>
</feature>
<comment type="similarity">
    <text evidence="4">Belongs to the TRAFAC class myosin-kinesin ATPase superfamily. Kinesin family.</text>
</comment>
<dbReference type="Pfam" id="PF12796">
    <property type="entry name" value="Ank_2"/>
    <property type="match status" value="1"/>
</dbReference>
<evidence type="ECO:0000256" key="2">
    <source>
        <dbReference type="ARBA" id="ARBA00022840"/>
    </source>
</evidence>
<dbReference type="Gene3D" id="3.40.850.10">
    <property type="entry name" value="Kinesin motor domain"/>
    <property type="match status" value="2"/>
</dbReference>
<dbReference type="Pfam" id="PF00225">
    <property type="entry name" value="Kinesin"/>
    <property type="match status" value="1"/>
</dbReference>
<dbReference type="EMBL" id="CAMXCT010003276">
    <property type="protein sequence ID" value="CAI4003483.1"/>
    <property type="molecule type" value="Genomic_DNA"/>
</dbReference>
<evidence type="ECO:0000256" key="1">
    <source>
        <dbReference type="ARBA" id="ARBA00022741"/>
    </source>
</evidence>
<feature type="repeat" description="PPR" evidence="5">
    <location>
        <begin position="1030"/>
        <end position="1064"/>
    </location>
</feature>
<dbReference type="Pfam" id="PF00023">
    <property type="entry name" value="Ank"/>
    <property type="match status" value="1"/>
</dbReference>
<dbReference type="PROSITE" id="PS50088">
    <property type="entry name" value="ANK_REPEAT"/>
    <property type="match status" value="1"/>
</dbReference>
<feature type="region of interest" description="Disordered" evidence="7">
    <location>
        <begin position="1656"/>
        <end position="1676"/>
    </location>
</feature>
<dbReference type="Gene3D" id="1.25.40.20">
    <property type="entry name" value="Ankyrin repeat-containing domain"/>
    <property type="match status" value="1"/>
</dbReference>
<dbReference type="InterPro" id="IPR036770">
    <property type="entry name" value="Ankyrin_rpt-contain_sf"/>
</dbReference>
<dbReference type="GO" id="GO:0005524">
    <property type="term" value="F:ATP binding"/>
    <property type="evidence" value="ECO:0007669"/>
    <property type="project" value="UniProtKB-KW"/>
</dbReference>
<keyword evidence="1" id="KW-0547">Nucleotide-binding</keyword>
<proteinExistence type="inferred from homology"/>
<feature type="repeat" description="ANK" evidence="3">
    <location>
        <begin position="267"/>
        <end position="299"/>
    </location>
</feature>
<evidence type="ECO:0000259" key="8">
    <source>
        <dbReference type="PROSITE" id="PS50067"/>
    </source>
</evidence>
<dbReference type="InterPro" id="IPR027640">
    <property type="entry name" value="Kinesin-like_fam"/>
</dbReference>
<dbReference type="GO" id="GO:0008017">
    <property type="term" value="F:microtubule binding"/>
    <property type="evidence" value="ECO:0007669"/>
    <property type="project" value="InterPro"/>
</dbReference>
<dbReference type="InterPro" id="IPR011990">
    <property type="entry name" value="TPR-like_helical_dom_sf"/>
</dbReference>
<name>A0A9P1D461_9DINO</name>
<keyword evidence="6" id="KW-0175">Coiled coil</keyword>
<dbReference type="Pfam" id="PF01535">
    <property type="entry name" value="PPR"/>
    <property type="match status" value="1"/>
</dbReference>
<evidence type="ECO:0000256" key="3">
    <source>
        <dbReference type="PROSITE-ProRule" id="PRU00023"/>
    </source>
</evidence>
<dbReference type="SUPFAM" id="SSF48403">
    <property type="entry name" value="Ankyrin repeat"/>
    <property type="match status" value="1"/>
</dbReference>
<evidence type="ECO:0000256" key="4">
    <source>
        <dbReference type="PROSITE-ProRule" id="PRU00283"/>
    </source>
</evidence>
<feature type="domain" description="Kinesin motor" evidence="8">
    <location>
        <begin position="1427"/>
        <end position="1626"/>
    </location>
</feature>
<dbReference type="PANTHER" id="PTHR47972">
    <property type="entry name" value="KINESIN-LIKE PROTEIN KLP-3"/>
    <property type="match status" value="1"/>
</dbReference>
<dbReference type="InterPro" id="IPR031852">
    <property type="entry name" value="Vik1/Cik1_MT-bd"/>
</dbReference>
<dbReference type="SUPFAM" id="SSF52540">
    <property type="entry name" value="P-loop containing nucleoside triphosphate hydrolases"/>
    <property type="match status" value="2"/>
</dbReference>
<feature type="compositionally biased region" description="Basic and acidic residues" evidence="7">
    <location>
        <begin position="655"/>
        <end position="669"/>
    </location>
</feature>
<dbReference type="Proteomes" id="UP001152797">
    <property type="component" value="Unassembled WGS sequence"/>
</dbReference>
<gene>
    <name evidence="9" type="ORF">C1SCF055_LOCUS29348</name>
</gene>
<dbReference type="PROSITE" id="PS50297">
    <property type="entry name" value="ANK_REP_REGION"/>
    <property type="match status" value="1"/>
</dbReference>
<feature type="domain" description="Kinesin motor" evidence="8">
    <location>
        <begin position="858"/>
        <end position="935"/>
    </location>
</feature>
<feature type="non-terminal residue" evidence="9">
    <location>
        <position position="1"/>
    </location>
</feature>
<comment type="caution">
    <text evidence="9">The sequence shown here is derived from an EMBL/GenBank/DDBJ whole genome shotgun (WGS) entry which is preliminary data.</text>
</comment>
<dbReference type="Pfam" id="PF16796">
    <property type="entry name" value="Microtub_bd"/>
    <property type="match status" value="1"/>
</dbReference>
<dbReference type="InterPro" id="IPR019821">
    <property type="entry name" value="Kinesin_motor_CS"/>
</dbReference>
<evidence type="ECO:0000313" key="9">
    <source>
        <dbReference type="EMBL" id="CAI4003483.1"/>
    </source>
</evidence>
<dbReference type="GO" id="GO:0007018">
    <property type="term" value="P:microtubule-based movement"/>
    <property type="evidence" value="ECO:0007669"/>
    <property type="project" value="InterPro"/>
</dbReference>
<feature type="region of interest" description="Disordered" evidence="7">
    <location>
        <begin position="1"/>
        <end position="129"/>
    </location>
</feature>
<reference evidence="10" key="2">
    <citation type="submission" date="2024-04" db="EMBL/GenBank/DDBJ databases">
        <authorList>
            <person name="Chen Y."/>
            <person name="Shah S."/>
            <person name="Dougan E. K."/>
            <person name="Thang M."/>
            <person name="Chan C."/>
        </authorList>
    </citation>
    <scope>NUCLEOTIDE SEQUENCE [LARGE SCALE GENOMIC DNA]</scope>
</reference>
<dbReference type="Gene3D" id="1.25.40.10">
    <property type="entry name" value="Tetratricopeptide repeat domain"/>
    <property type="match status" value="3"/>
</dbReference>
<evidence type="ECO:0000256" key="5">
    <source>
        <dbReference type="PROSITE-ProRule" id="PRU00708"/>
    </source>
</evidence>
<evidence type="ECO:0000313" key="10">
    <source>
        <dbReference type="EMBL" id="CAL1156858.1"/>
    </source>
</evidence>
<dbReference type="PRINTS" id="PR00380">
    <property type="entry name" value="KINESINHEAVY"/>
</dbReference>
<evidence type="ECO:0000256" key="6">
    <source>
        <dbReference type="SAM" id="Coils"/>
    </source>
</evidence>
<organism evidence="9">
    <name type="scientific">Cladocopium goreaui</name>
    <dbReference type="NCBI Taxonomy" id="2562237"/>
    <lineage>
        <taxon>Eukaryota</taxon>
        <taxon>Sar</taxon>
        <taxon>Alveolata</taxon>
        <taxon>Dinophyceae</taxon>
        <taxon>Suessiales</taxon>
        <taxon>Symbiodiniaceae</taxon>
        <taxon>Cladocopium</taxon>
    </lineage>
</organism>
<keyword evidence="12" id="KW-1185">Reference proteome</keyword>
<dbReference type="EMBL" id="CAMXCT020003276">
    <property type="protein sequence ID" value="CAL1156858.1"/>
    <property type="molecule type" value="Genomic_DNA"/>
</dbReference>
<evidence type="ECO:0000313" key="11">
    <source>
        <dbReference type="EMBL" id="CAL4790795.1"/>
    </source>
</evidence>
<dbReference type="EMBL" id="CAMXCT030003276">
    <property type="protein sequence ID" value="CAL4790795.1"/>
    <property type="molecule type" value="Genomic_DNA"/>
</dbReference>
<dbReference type="InterPro" id="IPR002885">
    <property type="entry name" value="PPR_rpt"/>
</dbReference>
<protein>
    <submittedName>
        <fullName evidence="11">Kinesin-like calmodulin-binding protein</fullName>
    </submittedName>
</protein>
<evidence type="ECO:0000256" key="7">
    <source>
        <dbReference type="SAM" id="MobiDB-lite"/>
    </source>
</evidence>
<dbReference type="GO" id="GO:0003777">
    <property type="term" value="F:microtubule motor activity"/>
    <property type="evidence" value="ECO:0007669"/>
    <property type="project" value="InterPro"/>
</dbReference>